<evidence type="ECO:0000313" key="3">
    <source>
        <dbReference type="Proteomes" id="UP000192872"/>
    </source>
</evidence>
<dbReference type="EMBL" id="LWDL01000023">
    <property type="protein sequence ID" value="OQW50897.1"/>
    <property type="molecule type" value="Genomic_DNA"/>
</dbReference>
<dbReference type="Proteomes" id="UP000192872">
    <property type="component" value="Unassembled WGS sequence"/>
</dbReference>
<evidence type="ECO:0000313" key="2">
    <source>
        <dbReference type="EMBL" id="OQW50897.1"/>
    </source>
</evidence>
<proteinExistence type="predicted"/>
<gene>
    <name evidence="2" type="ORF">A4S15_12850</name>
</gene>
<sequence>MPVVTQKLSRRVTEPRYQAAQPRHPPMSRSGAGGQRDGEISHMIIKFQDDIRAMLSAQGATYLCSAWRNP</sequence>
<feature type="region of interest" description="Disordered" evidence="1">
    <location>
        <begin position="1"/>
        <end position="37"/>
    </location>
</feature>
<accession>A0A1W9HUG1</accession>
<organism evidence="2 3">
    <name type="scientific">Candidatus Raskinella chloraquaticus</name>
    <dbReference type="NCBI Taxonomy" id="1951219"/>
    <lineage>
        <taxon>Bacteria</taxon>
        <taxon>Pseudomonadati</taxon>
        <taxon>Pseudomonadota</taxon>
        <taxon>Alphaproteobacteria</taxon>
        <taxon>Hyphomicrobiales</taxon>
        <taxon>Phreatobacteraceae</taxon>
        <taxon>Candidatus Raskinella</taxon>
    </lineage>
</organism>
<evidence type="ECO:0000256" key="1">
    <source>
        <dbReference type="SAM" id="MobiDB-lite"/>
    </source>
</evidence>
<dbReference type="STRING" id="1827387.A4S15_12850"/>
<comment type="caution">
    <text evidence="2">The sequence shown here is derived from an EMBL/GenBank/DDBJ whole genome shotgun (WGS) entry which is preliminary data.</text>
</comment>
<protein>
    <submittedName>
        <fullName evidence="2">Uncharacterized protein</fullName>
    </submittedName>
</protein>
<dbReference type="AlphaFoldDB" id="A0A1W9HUG1"/>
<name>A0A1W9HUG1_9HYPH</name>
<reference evidence="2 3" key="1">
    <citation type="journal article" date="2017" name="Water Res.">
        <title>Comammox in drinking water systems.</title>
        <authorList>
            <person name="Wang Y."/>
            <person name="Ma L."/>
            <person name="Mao Y."/>
            <person name="Jiang X."/>
            <person name="Xia Y."/>
            <person name="Yu K."/>
            <person name="Li B."/>
            <person name="Zhang T."/>
        </authorList>
    </citation>
    <scope>NUCLEOTIDE SEQUENCE [LARGE SCALE GENOMIC DNA]</scope>
    <source>
        <strain evidence="2">SG_bin8</strain>
    </source>
</reference>